<gene>
    <name evidence="2" type="ORF">O181_059905</name>
</gene>
<dbReference type="AlphaFoldDB" id="A0A9Q3EJC9"/>
<reference evidence="2" key="1">
    <citation type="submission" date="2021-03" db="EMBL/GenBank/DDBJ databases">
        <title>Draft genome sequence of rust myrtle Austropuccinia psidii MF-1, a brazilian biotype.</title>
        <authorList>
            <person name="Quecine M.C."/>
            <person name="Pachon D.M.R."/>
            <person name="Bonatelli M.L."/>
            <person name="Correr F.H."/>
            <person name="Franceschini L.M."/>
            <person name="Leite T.F."/>
            <person name="Margarido G.R.A."/>
            <person name="Almeida C.A."/>
            <person name="Ferrarezi J.A."/>
            <person name="Labate C.A."/>
        </authorList>
    </citation>
    <scope>NUCLEOTIDE SEQUENCE</scope>
    <source>
        <strain evidence="2">MF-1</strain>
    </source>
</reference>
<accession>A0A9Q3EJC9</accession>
<comment type="caution">
    <text evidence="2">The sequence shown here is derived from an EMBL/GenBank/DDBJ whole genome shotgun (WGS) entry which is preliminary data.</text>
</comment>
<dbReference type="EMBL" id="AVOT02027899">
    <property type="protein sequence ID" value="MBW0520190.1"/>
    <property type="molecule type" value="Genomic_DNA"/>
</dbReference>
<keyword evidence="3" id="KW-1185">Reference proteome</keyword>
<proteinExistence type="predicted"/>
<dbReference type="Proteomes" id="UP000765509">
    <property type="component" value="Unassembled WGS sequence"/>
</dbReference>
<organism evidence="2 3">
    <name type="scientific">Austropuccinia psidii MF-1</name>
    <dbReference type="NCBI Taxonomy" id="1389203"/>
    <lineage>
        <taxon>Eukaryota</taxon>
        <taxon>Fungi</taxon>
        <taxon>Dikarya</taxon>
        <taxon>Basidiomycota</taxon>
        <taxon>Pucciniomycotina</taxon>
        <taxon>Pucciniomycetes</taxon>
        <taxon>Pucciniales</taxon>
        <taxon>Sphaerophragmiaceae</taxon>
        <taxon>Austropuccinia</taxon>
    </lineage>
</organism>
<protein>
    <submittedName>
        <fullName evidence="2">Uncharacterized protein</fullName>
    </submittedName>
</protein>
<evidence type="ECO:0000313" key="3">
    <source>
        <dbReference type="Proteomes" id="UP000765509"/>
    </source>
</evidence>
<evidence type="ECO:0000313" key="2">
    <source>
        <dbReference type="EMBL" id="MBW0520190.1"/>
    </source>
</evidence>
<name>A0A9Q3EJC9_9BASI</name>
<sequence>MLDLSVRLSSGERPHAPSSKGRKGRNYRYGYTLTDYRDHPSSTISIWILIMFQPVPGDVDPNAPIVLYCLNTHTVLLSAFRTFKLALCSATWINMLSNYSNPGSGFRAATHQGVYISTQTVLLFGGPSPRPVFQVSTGLNKPNRASVLVP</sequence>
<feature type="region of interest" description="Disordered" evidence="1">
    <location>
        <begin position="1"/>
        <end position="23"/>
    </location>
</feature>
<evidence type="ECO:0000256" key="1">
    <source>
        <dbReference type="SAM" id="MobiDB-lite"/>
    </source>
</evidence>